<evidence type="ECO:0000259" key="3">
    <source>
        <dbReference type="Pfam" id="PF05223"/>
    </source>
</evidence>
<feature type="region of interest" description="Disordered" evidence="1">
    <location>
        <begin position="398"/>
        <end position="430"/>
    </location>
</feature>
<evidence type="ECO:0000313" key="5">
    <source>
        <dbReference type="Proteomes" id="UP000469215"/>
    </source>
</evidence>
<evidence type="ECO:0000259" key="2">
    <source>
        <dbReference type="Pfam" id="PF03717"/>
    </source>
</evidence>
<dbReference type="Proteomes" id="UP000469215">
    <property type="component" value="Unassembled WGS sequence"/>
</dbReference>
<gene>
    <name evidence="4" type="ORF">GSY69_03660</name>
</gene>
<proteinExistence type="predicted"/>
<evidence type="ECO:0000313" key="4">
    <source>
        <dbReference type="EMBL" id="MYM19091.1"/>
    </source>
</evidence>
<dbReference type="SUPFAM" id="SSF56519">
    <property type="entry name" value="Penicillin binding protein dimerisation domain"/>
    <property type="match status" value="1"/>
</dbReference>
<reference evidence="4 5" key="1">
    <citation type="submission" date="2020-01" db="EMBL/GenBank/DDBJ databases">
        <authorList>
            <person name="Deng T."/>
        </authorList>
    </citation>
    <scope>NUCLEOTIDE SEQUENCE [LARGE SCALE GENOMIC DNA]</scope>
    <source>
        <strain evidence="4 5">5221</strain>
    </source>
</reference>
<feature type="domain" description="NTF2-like N-terminal transpeptidase" evidence="3">
    <location>
        <begin position="84"/>
        <end position="147"/>
    </location>
</feature>
<dbReference type="Pfam" id="PF05223">
    <property type="entry name" value="MecA_N"/>
    <property type="match status" value="1"/>
</dbReference>
<feature type="domain" description="Penicillin-binding protein dimerisation" evidence="2">
    <location>
        <begin position="156"/>
        <end position="309"/>
    </location>
</feature>
<dbReference type="Pfam" id="PF03717">
    <property type="entry name" value="PBP_dimer"/>
    <property type="match status" value="1"/>
</dbReference>
<sequence length="443" mass="44851">MKRARIVLAAILLVALGLGLGLLIRLNPDMGTTPDSAARRAAESLESGAVGSGPWTDPGAADAGAKRALAPLGALGVAHPAVVDVGEVTRTDDAHATARVRIGWITDPGSATQVPDWTYDSALTVRKERLSWRAVWDPAIIHPRLSQRRGFAVETTGAERGPVTAADGTAIASTQDIVAVGIERARAKDPAAVARRTAAITGVDGEALTARVARAKPHAFVEAITLRRSEYRRLAGRLRPLAGTVFHAQRRPIALRTGFAASALGRVGPATAEQIRAGGPAVRAGQLVGQSGIQRAFDSALRGRPGFAVRIVGPADVERASRTVADGDAEGAAAADADLPEPERTGSAQRGAPVATSLDIPAQESLDTALAQHPAVHAALVRPDGTVAALGDGRAADGRAADGGAADGRSTGGSGGDPTGSRTGLYPGGPVAVAAAAGASPQG</sequence>
<dbReference type="InterPro" id="IPR007887">
    <property type="entry name" value="MecA_N"/>
</dbReference>
<protein>
    <submittedName>
        <fullName evidence="4">Uncharacterized protein</fullName>
    </submittedName>
</protein>
<name>A0A6N9H5H4_9MICO</name>
<feature type="region of interest" description="Disordered" evidence="1">
    <location>
        <begin position="33"/>
        <end position="58"/>
    </location>
</feature>
<evidence type="ECO:0000256" key="1">
    <source>
        <dbReference type="SAM" id="MobiDB-lite"/>
    </source>
</evidence>
<keyword evidence="5" id="KW-1185">Reference proteome</keyword>
<dbReference type="InterPro" id="IPR036138">
    <property type="entry name" value="PBP_dimer_sf"/>
</dbReference>
<feature type="compositionally biased region" description="Low complexity" evidence="1">
    <location>
        <begin position="419"/>
        <end position="430"/>
    </location>
</feature>
<dbReference type="RefSeq" id="WP_328698752.1">
    <property type="nucleotide sequence ID" value="NZ_WWEQ01000010.1"/>
</dbReference>
<dbReference type="AlphaFoldDB" id="A0A6N9H5H4"/>
<dbReference type="GO" id="GO:0046677">
    <property type="term" value="P:response to antibiotic"/>
    <property type="evidence" value="ECO:0007669"/>
    <property type="project" value="InterPro"/>
</dbReference>
<accession>A0A6N9H5H4</accession>
<dbReference type="Gene3D" id="3.90.1310.10">
    <property type="entry name" value="Penicillin-binding protein 2a (Domain 2)"/>
    <property type="match status" value="1"/>
</dbReference>
<feature type="non-terminal residue" evidence="4">
    <location>
        <position position="443"/>
    </location>
</feature>
<comment type="caution">
    <text evidence="4">The sequence shown here is derived from an EMBL/GenBank/DDBJ whole genome shotgun (WGS) entry which is preliminary data.</text>
</comment>
<feature type="region of interest" description="Disordered" evidence="1">
    <location>
        <begin position="323"/>
        <end position="353"/>
    </location>
</feature>
<dbReference type="InterPro" id="IPR005311">
    <property type="entry name" value="PBP_dimer"/>
</dbReference>
<dbReference type="GO" id="GO:0008658">
    <property type="term" value="F:penicillin binding"/>
    <property type="evidence" value="ECO:0007669"/>
    <property type="project" value="InterPro"/>
</dbReference>
<dbReference type="EMBL" id="WWEQ01000010">
    <property type="protein sequence ID" value="MYM19091.1"/>
    <property type="molecule type" value="Genomic_DNA"/>
</dbReference>
<organism evidence="4 5">
    <name type="scientific">Brevibacterium rongguiense</name>
    <dbReference type="NCBI Taxonomy" id="2695267"/>
    <lineage>
        <taxon>Bacteria</taxon>
        <taxon>Bacillati</taxon>
        <taxon>Actinomycetota</taxon>
        <taxon>Actinomycetes</taxon>
        <taxon>Micrococcales</taxon>
        <taxon>Brevibacteriaceae</taxon>
        <taxon>Brevibacterium</taxon>
    </lineage>
</organism>